<accession>A0A1A9VHR9</accession>
<protein>
    <submittedName>
        <fullName evidence="1">Uncharacterized protein</fullName>
    </submittedName>
</protein>
<evidence type="ECO:0000313" key="2">
    <source>
        <dbReference type="Proteomes" id="UP000078200"/>
    </source>
</evidence>
<organism evidence="1 2">
    <name type="scientific">Glossina austeni</name>
    <name type="common">Savannah tsetse fly</name>
    <dbReference type="NCBI Taxonomy" id="7395"/>
    <lineage>
        <taxon>Eukaryota</taxon>
        <taxon>Metazoa</taxon>
        <taxon>Ecdysozoa</taxon>
        <taxon>Arthropoda</taxon>
        <taxon>Hexapoda</taxon>
        <taxon>Insecta</taxon>
        <taxon>Pterygota</taxon>
        <taxon>Neoptera</taxon>
        <taxon>Endopterygota</taxon>
        <taxon>Diptera</taxon>
        <taxon>Brachycera</taxon>
        <taxon>Muscomorpha</taxon>
        <taxon>Hippoboscoidea</taxon>
        <taxon>Glossinidae</taxon>
        <taxon>Glossina</taxon>
    </lineage>
</organism>
<dbReference type="AlphaFoldDB" id="A0A1A9VHR9"/>
<keyword evidence="2" id="KW-1185">Reference proteome</keyword>
<dbReference type="Proteomes" id="UP000078200">
    <property type="component" value="Unassembled WGS sequence"/>
</dbReference>
<reference evidence="1" key="1">
    <citation type="submission" date="2020-05" db="UniProtKB">
        <authorList>
            <consortium name="EnsemblMetazoa"/>
        </authorList>
    </citation>
    <scope>IDENTIFICATION</scope>
    <source>
        <strain evidence="1">TTRI</strain>
    </source>
</reference>
<dbReference type="VEuPathDB" id="VectorBase:GAUT037893"/>
<evidence type="ECO:0000313" key="1">
    <source>
        <dbReference type="EnsemblMetazoa" id="GAUT037893-PA"/>
    </source>
</evidence>
<name>A0A1A9VHR9_GLOAU</name>
<dbReference type="EnsemblMetazoa" id="GAUT037893-RA">
    <property type="protein sequence ID" value="GAUT037893-PA"/>
    <property type="gene ID" value="GAUT037893"/>
</dbReference>
<sequence length="148" mass="16705">MLCQWLDRGKFLEKNLNYPEKSKHWRRGGADDSNFWPTIKQTQRLANLRINYCNVNSMILKIETKGRHILAFNRTNNSSIVGSGAGCAVVIGILTPDQIDDLSYCRSDKQTTVFSLELDIWPEQKDSAPSHHSCSSLVVGDSPCKEYA</sequence>
<proteinExistence type="predicted"/>